<dbReference type="InterPro" id="IPR015797">
    <property type="entry name" value="NUDIX_hydrolase-like_dom_sf"/>
</dbReference>
<dbReference type="Gene3D" id="3.90.79.10">
    <property type="entry name" value="Nucleoside Triphosphate Pyrophosphohydrolase"/>
    <property type="match status" value="1"/>
</dbReference>
<evidence type="ECO:0000256" key="3">
    <source>
        <dbReference type="ARBA" id="ARBA00022723"/>
    </source>
</evidence>
<keyword evidence="6" id="KW-0464">Manganese</keyword>
<evidence type="ECO:0000256" key="6">
    <source>
        <dbReference type="ARBA" id="ARBA00023211"/>
    </source>
</evidence>
<evidence type="ECO:0000313" key="9">
    <source>
        <dbReference type="Proteomes" id="UP000248066"/>
    </source>
</evidence>
<comment type="cofactor">
    <cofactor evidence="1">
        <name>Mn(2+)</name>
        <dbReference type="ChEBI" id="CHEBI:29035"/>
    </cofactor>
</comment>
<evidence type="ECO:0000256" key="4">
    <source>
        <dbReference type="ARBA" id="ARBA00022801"/>
    </source>
</evidence>
<dbReference type="AlphaFoldDB" id="A0A2W0HPG1"/>
<keyword evidence="5" id="KW-0460">Magnesium</keyword>
<dbReference type="PANTHER" id="PTHR12992:SF11">
    <property type="entry name" value="MITOCHONDRIAL COENZYME A DIPHOSPHATASE NUDT8"/>
    <property type="match status" value="1"/>
</dbReference>
<evidence type="ECO:0000256" key="2">
    <source>
        <dbReference type="ARBA" id="ARBA00001946"/>
    </source>
</evidence>
<evidence type="ECO:0000313" key="8">
    <source>
        <dbReference type="EMBL" id="PYZ98769.1"/>
    </source>
</evidence>
<dbReference type="GO" id="GO:0010945">
    <property type="term" value="F:coenzyme A diphosphatase activity"/>
    <property type="evidence" value="ECO:0007669"/>
    <property type="project" value="InterPro"/>
</dbReference>
<keyword evidence="4" id="KW-0378">Hydrolase</keyword>
<dbReference type="RefSeq" id="WP_110518916.1">
    <property type="nucleotide sequence ID" value="NZ_PDOF01000001.1"/>
</dbReference>
<sequence>MKPSNSKLYNHFKNRRASLLDAEQYRSFAIFVPLIYKDNEPCLLFQVRGEEIRQPGEICFPGGKVDPEDPSAESAAVRELIEEIGVSQEQVSVYGQLDYMITPYKFNIYPFIGEIATDAKMKLNPAEVQDVFTVPVRALQEMEPSTYNIYHEVQPEEAFPYHLIPGGKNYDWRTGVVHEHFYEYQGRVIWGLTARILKHVLHVLPKQ</sequence>
<keyword evidence="3" id="KW-0479">Metal-binding</keyword>
<organism evidence="8 9">
    <name type="scientific">Alteribacter lacisalsi</name>
    <dbReference type="NCBI Taxonomy" id="2045244"/>
    <lineage>
        <taxon>Bacteria</taxon>
        <taxon>Bacillati</taxon>
        <taxon>Bacillota</taxon>
        <taxon>Bacilli</taxon>
        <taxon>Bacillales</taxon>
        <taxon>Bacillaceae</taxon>
        <taxon>Alteribacter</taxon>
    </lineage>
</organism>
<reference evidence="8 9" key="1">
    <citation type="submission" date="2017-10" db="EMBL/GenBank/DDBJ databases">
        <title>Bacillus sp. nov., a halophilic bacterium isolated from a Yangshapao Lake.</title>
        <authorList>
            <person name="Wang H."/>
        </authorList>
    </citation>
    <scope>NUCLEOTIDE SEQUENCE [LARGE SCALE GENOMIC DNA]</scope>
    <source>
        <strain evidence="8 9">YSP-3</strain>
    </source>
</reference>
<dbReference type="Pfam" id="PF00293">
    <property type="entry name" value="NUDIX"/>
    <property type="match status" value="1"/>
</dbReference>
<dbReference type="Proteomes" id="UP000248066">
    <property type="component" value="Unassembled WGS sequence"/>
</dbReference>
<name>A0A2W0HPG1_9BACI</name>
<comment type="cofactor">
    <cofactor evidence="2">
        <name>Mg(2+)</name>
        <dbReference type="ChEBI" id="CHEBI:18420"/>
    </cofactor>
</comment>
<dbReference type="InterPro" id="IPR000086">
    <property type="entry name" value="NUDIX_hydrolase_dom"/>
</dbReference>
<comment type="caution">
    <text evidence="8">The sequence shown here is derived from an EMBL/GenBank/DDBJ whole genome shotgun (WGS) entry which is preliminary data.</text>
</comment>
<evidence type="ECO:0000259" key="7">
    <source>
        <dbReference type="PROSITE" id="PS51462"/>
    </source>
</evidence>
<dbReference type="SUPFAM" id="SSF55811">
    <property type="entry name" value="Nudix"/>
    <property type="match status" value="1"/>
</dbReference>
<dbReference type="EMBL" id="PDOF01000001">
    <property type="protein sequence ID" value="PYZ98769.1"/>
    <property type="molecule type" value="Genomic_DNA"/>
</dbReference>
<accession>A0A2W0HPG1</accession>
<evidence type="ECO:0000256" key="5">
    <source>
        <dbReference type="ARBA" id="ARBA00022842"/>
    </source>
</evidence>
<dbReference type="CDD" id="cd03426">
    <property type="entry name" value="NUDIX_CoAse_Nudt7"/>
    <property type="match status" value="1"/>
</dbReference>
<protein>
    <submittedName>
        <fullName evidence="8">Coenzyme A pyrophosphatase</fullName>
    </submittedName>
</protein>
<feature type="domain" description="Nudix hydrolase" evidence="7">
    <location>
        <begin position="25"/>
        <end position="156"/>
    </location>
</feature>
<dbReference type="OrthoDB" id="9802805at2"/>
<proteinExistence type="predicted"/>
<dbReference type="PANTHER" id="PTHR12992">
    <property type="entry name" value="NUDIX HYDROLASE"/>
    <property type="match status" value="1"/>
</dbReference>
<gene>
    <name evidence="8" type="ORF">CR205_09410</name>
</gene>
<dbReference type="GO" id="GO:0046872">
    <property type="term" value="F:metal ion binding"/>
    <property type="evidence" value="ECO:0007669"/>
    <property type="project" value="UniProtKB-KW"/>
</dbReference>
<dbReference type="PROSITE" id="PS51462">
    <property type="entry name" value="NUDIX"/>
    <property type="match status" value="1"/>
</dbReference>
<keyword evidence="9" id="KW-1185">Reference proteome</keyword>
<evidence type="ECO:0000256" key="1">
    <source>
        <dbReference type="ARBA" id="ARBA00001936"/>
    </source>
</evidence>
<dbReference type="InterPro" id="IPR045121">
    <property type="entry name" value="CoAse"/>
</dbReference>